<gene>
    <name evidence="4" type="ORF">EZH22_16845</name>
</gene>
<dbReference type="EC" id="2.7.7.65" evidence="1"/>
<accession>A0A974PKE9</accession>
<dbReference type="GO" id="GO:0052621">
    <property type="term" value="F:diguanylate cyclase activity"/>
    <property type="evidence" value="ECO:0007669"/>
    <property type="project" value="UniProtKB-EC"/>
</dbReference>
<dbReference type="RefSeq" id="WP_203191696.1">
    <property type="nucleotide sequence ID" value="NZ_CP063362.1"/>
</dbReference>
<sequence length="304" mass="33669">MTELLDHTRALYEITPLLVALYDPSDRMRYANAACRAAHFIAEGETPTWEEMVRRNHAARRGVVITTADFDAWVVSTRSRRGKVPYRTFETGFYDGRWVLVTETVAENGWMLTIAVDVTAFRSDERAVRQDRDRAISASHTDELTSVSNRRFVAARAADMLAAGGPGGCLCVLDLDNFKYINDRYGHQAGDCILRDFAVRIVGQVRRSDCFGRVGGEEFVLVLPATGVVEAELIVERMLAAVRLSRPQPEHPAFAYTFSAGIAQARAGDTFADIYGRADRALYLAKLDGRNRVRIDPSATGGTG</sequence>
<evidence type="ECO:0000313" key="4">
    <source>
        <dbReference type="EMBL" id="QRG04819.1"/>
    </source>
</evidence>
<dbReference type="PROSITE" id="PS50887">
    <property type="entry name" value="GGDEF"/>
    <property type="match status" value="1"/>
</dbReference>
<feature type="domain" description="GGDEF" evidence="3">
    <location>
        <begin position="166"/>
        <end position="298"/>
    </location>
</feature>
<dbReference type="InterPro" id="IPR029787">
    <property type="entry name" value="Nucleotide_cyclase"/>
</dbReference>
<reference evidence="4 5" key="1">
    <citation type="submission" date="2020-10" db="EMBL/GenBank/DDBJ databases">
        <title>Degradation of 1,4-Dioxane by Xanthobacter sp. YN2, via a Novel Group-2 Soluble Di-Iron Monooxygenase.</title>
        <authorList>
            <person name="Ma F."/>
            <person name="Wang Y."/>
            <person name="Yang J."/>
            <person name="Guo H."/>
            <person name="Su D."/>
            <person name="Yu L."/>
        </authorList>
    </citation>
    <scope>NUCLEOTIDE SEQUENCE [LARGE SCALE GENOMIC DNA]</scope>
    <source>
        <strain evidence="4 5">YN2</strain>
    </source>
</reference>
<comment type="catalytic activity">
    <reaction evidence="2">
        <text>2 GTP = 3',3'-c-di-GMP + 2 diphosphate</text>
        <dbReference type="Rhea" id="RHEA:24898"/>
        <dbReference type="ChEBI" id="CHEBI:33019"/>
        <dbReference type="ChEBI" id="CHEBI:37565"/>
        <dbReference type="ChEBI" id="CHEBI:58805"/>
        <dbReference type="EC" id="2.7.7.65"/>
    </reaction>
</comment>
<dbReference type="CDD" id="cd01949">
    <property type="entry name" value="GGDEF"/>
    <property type="match status" value="1"/>
</dbReference>
<dbReference type="PANTHER" id="PTHR45138">
    <property type="entry name" value="REGULATORY COMPONENTS OF SENSORY TRANSDUCTION SYSTEM"/>
    <property type="match status" value="1"/>
</dbReference>
<dbReference type="InterPro" id="IPR000160">
    <property type="entry name" value="GGDEF_dom"/>
</dbReference>
<dbReference type="Proteomes" id="UP000596427">
    <property type="component" value="Chromosome"/>
</dbReference>
<dbReference type="InterPro" id="IPR043128">
    <property type="entry name" value="Rev_trsase/Diguanyl_cyclase"/>
</dbReference>
<dbReference type="InterPro" id="IPR050469">
    <property type="entry name" value="Diguanylate_Cyclase"/>
</dbReference>
<organism evidence="4 5">
    <name type="scientific">Xanthobacter dioxanivorans</name>
    <dbReference type="NCBI Taxonomy" id="2528964"/>
    <lineage>
        <taxon>Bacteria</taxon>
        <taxon>Pseudomonadati</taxon>
        <taxon>Pseudomonadota</taxon>
        <taxon>Alphaproteobacteria</taxon>
        <taxon>Hyphomicrobiales</taxon>
        <taxon>Xanthobacteraceae</taxon>
        <taxon>Xanthobacter</taxon>
    </lineage>
</organism>
<evidence type="ECO:0000313" key="5">
    <source>
        <dbReference type="Proteomes" id="UP000596427"/>
    </source>
</evidence>
<dbReference type="Pfam" id="PF00990">
    <property type="entry name" value="GGDEF"/>
    <property type="match status" value="1"/>
</dbReference>
<dbReference type="PANTHER" id="PTHR45138:SF9">
    <property type="entry name" value="DIGUANYLATE CYCLASE DGCM-RELATED"/>
    <property type="match status" value="1"/>
</dbReference>
<dbReference type="SMART" id="SM00267">
    <property type="entry name" value="GGDEF"/>
    <property type="match status" value="1"/>
</dbReference>
<keyword evidence="5" id="KW-1185">Reference proteome</keyword>
<evidence type="ECO:0000259" key="3">
    <source>
        <dbReference type="PROSITE" id="PS50887"/>
    </source>
</evidence>
<dbReference type="AlphaFoldDB" id="A0A974PKE9"/>
<evidence type="ECO:0000256" key="2">
    <source>
        <dbReference type="ARBA" id="ARBA00034247"/>
    </source>
</evidence>
<dbReference type="NCBIfam" id="TIGR00254">
    <property type="entry name" value="GGDEF"/>
    <property type="match status" value="1"/>
</dbReference>
<dbReference type="KEGG" id="xdi:EZH22_16845"/>
<dbReference type="EMBL" id="CP063362">
    <property type="protein sequence ID" value="QRG04819.1"/>
    <property type="molecule type" value="Genomic_DNA"/>
</dbReference>
<protein>
    <recommendedName>
        <fullName evidence="1">diguanylate cyclase</fullName>
        <ecNumber evidence="1">2.7.7.65</ecNumber>
    </recommendedName>
</protein>
<dbReference type="Gene3D" id="3.30.70.270">
    <property type="match status" value="1"/>
</dbReference>
<proteinExistence type="predicted"/>
<evidence type="ECO:0000256" key="1">
    <source>
        <dbReference type="ARBA" id="ARBA00012528"/>
    </source>
</evidence>
<name>A0A974PKE9_9HYPH</name>
<dbReference type="SUPFAM" id="SSF55073">
    <property type="entry name" value="Nucleotide cyclase"/>
    <property type="match status" value="1"/>
</dbReference>